<feature type="chain" id="PRO_5040949250" description="Lipoprotein" evidence="1">
    <location>
        <begin position="19"/>
        <end position="87"/>
    </location>
</feature>
<keyword evidence="3" id="KW-1185">Reference proteome</keyword>
<proteinExistence type="predicted"/>
<sequence length="87" mass="8257">MRSLFSASAALAAGLVLAACGGGGYGDGGMAPAQTPAAATAVPDSAIASAAAMVSYLNALPAQDGVEPLALPSADVAVSETDEPQPL</sequence>
<organism evidence="2 3">
    <name type="scientific">Pelomonas aquatica</name>
    <dbReference type="NCBI Taxonomy" id="431058"/>
    <lineage>
        <taxon>Bacteria</taxon>
        <taxon>Pseudomonadati</taxon>
        <taxon>Pseudomonadota</taxon>
        <taxon>Betaproteobacteria</taxon>
        <taxon>Burkholderiales</taxon>
        <taxon>Sphaerotilaceae</taxon>
        <taxon>Roseateles</taxon>
    </lineage>
</organism>
<accession>A0A9X4LFR8</accession>
<dbReference type="PROSITE" id="PS51257">
    <property type="entry name" value="PROKAR_LIPOPROTEIN"/>
    <property type="match status" value="1"/>
</dbReference>
<reference evidence="2" key="1">
    <citation type="submission" date="2019-02" db="EMBL/GenBank/DDBJ databases">
        <title>Draft genome of the type strain Pelomonas aquatica CCUG 52575T.</title>
        <authorList>
            <person name="Gomila M."/>
            <person name="Lalucat J."/>
        </authorList>
    </citation>
    <scope>NUCLEOTIDE SEQUENCE</scope>
    <source>
        <strain evidence="2">CCUG 52575</strain>
    </source>
</reference>
<dbReference type="Proteomes" id="UP001152766">
    <property type="component" value="Unassembled WGS sequence"/>
</dbReference>
<evidence type="ECO:0000313" key="2">
    <source>
        <dbReference type="EMBL" id="MDG0862338.1"/>
    </source>
</evidence>
<evidence type="ECO:0000313" key="3">
    <source>
        <dbReference type="Proteomes" id="UP001152766"/>
    </source>
</evidence>
<evidence type="ECO:0000256" key="1">
    <source>
        <dbReference type="SAM" id="SignalP"/>
    </source>
</evidence>
<feature type="signal peptide" evidence="1">
    <location>
        <begin position="1"/>
        <end position="18"/>
    </location>
</feature>
<dbReference type="EMBL" id="SGUG01000009">
    <property type="protein sequence ID" value="MDG0862338.1"/>
    <property type="molecule type" value="Genomic_DNA"/>
</dbReference>
<name>A0A9X4LFR8_9BURK</name>
<dbReference type="AlphaFoldDB" id="A0A9X4LFR8"/>
<comment type="caution">
    <text evidence="2">The sequence shown here is derived from an EMBL/GenBank/DDBJ whole genome shotgun (WGS) entry which is preliminary data.</text>
</comment>
<gene>
    <name evidence="2" type="ORF">EXJ73_07630</name>
</gene>
<dbReference type="RefSeq" id="WP_268148665.1">
    <property type="nucleotide sequence ID" value="NZ_JAPPUW010000005.1"/>
</dbReference>
<keyword evidence="1" id="KW-0732">Signal</keyword>
<protein>
    <recommendedName>
        <fullName evidence="4">Lipoprotein</fullName>
    </recommendedName>
</protein>
<evidence type="ECO:0008006" key="4">
    <source>
        <dbReference type="Google" id="ProtNLM"/>
    </source>
</evidence>